<dbReference type="EMBL" id="CP042185">
    <property type="protein sequence ID" value="QDS68034.1"/>
    <property type="molecule type" value="Genomic_DNA"/>
</dbReference>
<feature type="region of interest" description="Disordered" evidence="1">
    <location>
        <begin position="178"/>
        <end position="199"/>
    </location>
</feature>
<proteinExistence type="predicted"/>
<name>A0A517KXC8_9PEZI</name>
<keyword evidence="3" id="KW-1185">Reference proteome</keyword>
<organism evidence="2 3">
    <name type="scientific">Venturia effusa</name>
    <dbReference type="NCBI Taxonomy" id="50376"/>
    <lineage>
        <taxon>Eukaryota</taxon>
        <taxon>Fungi</taxon>
        <taxon>Dikarya</taxon>
        <taxon>Ascomycota</taxon>
        <taxon>Pezizomycotina</taxon>
        <taxon>Dothideomycetes</taxon>
        <taxon>Pleosporomycetidae</taxon>
        <taxon>Venturiales</taxon>
        <taxon>Venturiaceae</taxon>
        <taxon>Venturia</taxon>
    </lineage>
</organism>
<evidence type="ECO:0000313" key="3">
    <source>
        <dbReference type="Proteomes" id="UP000316270"/>
    </source>
</evidence>
<gene>
    <name evidence="2" type="ORF">FKW77_009622</name>
</gene>
<protein>
    <submittedName>
        <fullName evidence="2">Uncharacterized protein</fullName>
    </submittedName>
</protein>
<sequence>MEEYTLNNRCGKFYTTKSRDHCYHLGLRYKDIGARAVHMVIVLTDENCLGEVLACTITTKTTALGVDFRPIHPNPRGAWASQIFIQDDAHLVSPGAPTYHDSFMRMQPFLLPADMLTPLWRPRMEEIYLEEDTWWNLLVEFGRTTALLRAEREARLQRRIAVPPSPRSLEEGEIEEFVEQAPSLPMTPEEETDFLESLV</sequence>
<dbReference type="Proteomes" id="UP000316270">
    <property type="component" value="Chromosome 1"/>
</dbReference>
<evidence type="ECO:0000313" key="2">
    <source>
        <dbReference type="EMBL" id="QDS68034.1"/>
    </source>
</evidence>
<accession>A0A517KXC8</accession>
<reference evidence="2 3" key="1">
    <citation type="submission" date="2019-07" db="EMBL/GenBank/DDBJ databases">
        <title>Finished genome of Venturia effusa.</title>
        <authorList>
            <person name="Young C.A."/>
            <person name="Cox M.P."/>
            <person name="Ganley A.R.D."/>
            <person name="David W.J."/>
        </authorList>
    </citation>
    <scope>NUCLEOTIDE SEQUENCE [LARGE SCALE GENOMIC DNA]</scope>
    <source>
        <strain evidence="3">albino</strain>
    </source>
</reference>
<dbReference type="AlphaFoldDB" id="A0A517KXC8"/>
<evidence type="ECO:0000256" key="1">
    <source>
        <dbReference type="SAM" id="MobiDB-lite"/>
    </source>
</evidence>
<dbReference type="OrthoDB" id="10591696at2759"/>
<feature type="compositionally biased region" description="Acidic residues" evidence="1">
    <location>
        <begin position="188"/>
        <end position="199"/>
    </location>
</feature>